<dbReference type="EMBL" id="VSRR010003568">
    <property type="protein sequence ID" value="MPC36650.1"/>
    <property type="molecule type" value="Genomic_DNA"/>
</dbReference>
<sequence length="127" mass="14018">MGGARHSCRCYRRGLTLYTLARRCWPERITPLLNFQFHHSTLLDTRGLKTPRHFPSLPGTAAPCPSSRSLALLQALCLPGSPECPAPRDASLYTPATAHWLLVSSTSPHRSPPLPASLALRIQRLDI</sequence>
<organism evidence="1 2">
    <name type="scientific">Portunus trituberculatus</name>
    <name type="common">Swimming crab</name>
    <name type="synonym">Neptunus trituberculatus</name>
    <dbReference type="NCBI Taxonomy" id="210409"/>
    <lineage>
        <taxon>Eukaryota</taxon>
        <taxon>Metazoa</taxon>
        <taxon>Ecdysozoa</taxon>
        <taxon>Arthropoda</taxon>
        <taxon>Crustacea</taxon>
        <taxon>Multicrustacea</taxon>
        <taxon>Malacostraca</taxon>
        <taxon>Eumalacostraca</taxon>
        <taxon>Eucarida</taxon>
        <taxon>Decapoda</taxon>
        <taxon>Pleocyemata</taxon>
        <taxon>Brachyura</taxon>
        <taxon>Eubrachyura</taxon>
        <taxon>Portunoidea</taxon>
        <taxon>Portunidae</taxon>
        <taxon>Portuninae</taxon>
        <taxon>Portunus</taxon>
    </lineage>
</organism>
<gene>
    <name evidence="1" type="ORF">E2C01_030116</name>
</gene>
<proteinExistence type="predicted"/>
<name>A0A5B7EPM7_PORTR</name>
<reference evidence="1 2" key="1">
    <citation type="submission" date="2019-05" db="EMBL/GenBank/DDBJ databases">
        <title>Another draft genome of Portunus trituberculatus and its Hox gene families provides insights of decapod evolution.</title>
        <authorList>
            <person name="Jeong J.-H."/>
            <person name="Song I."/>
            <person name="Kim S."/>
            <person name="Choi T."/>
            <person name="Kim D."/>
            <person name="Ryu S."/>
            <person name="Kim W."/>
        </authorList>
    </citation>
    <scope>NUCLEOTIDE SEQUENCE [LARGE SCALE GENOMIC DNA]</scope>
    <source>
        <tissue evidence="1">Muscle</tissue>
    </source>
</reference>
<protein>
    <submittedName>
        <fullName evidence="1">Uncharacterized protein</fullName>
    </submittedName>
</protein>
<evidence type="ECO:0000313" key="1">
    <source>
        <dbReference type="EMBL" id="MPC36650.1"/>
    </source>
</evidence>
<accession>A0A5B7EPM7</accession>
<keyword evidence="2" id="KW-1185">Reference proteome</keyword>
<evidence type="ECO:0000313" key="2">
    <source>
        <dbReference type="Proteomes" id="UP000324222"/>
    </source>
</evidence>
<dbReference type="Proteomes" id="UP000324222">
    <property type="component" value="Unassembled WGS sequence"/>
</dbReference>
<comment type="caution">
    <text evidence="1">The sequence shown here is derived from an EMBL/GenBank/DDBJ whole genome shotgun (WGS) entry which is preliminary data.</text>
</comment>
<dbReference type="AlphaFoldDB" id="A0A5B7EPM7"/>